<dbReference type="InterPro" id="IPR011215">
    <property type="entry name" value="StiP_N"/>
</dbReference>
<dbReference type="InterPro" id="IPR022537">
    <property type="entry name" value="TRSP_dom"/>
</dbReference>
<reference evidence="6 7" key="1">
    <citation type="submission" date="2018-06" db="EMBL/GenBank/DDBJ databases">
        <title>Genomic Encyclopedia of Type Strains, Phase IV (KMG-IV): sequencing the most valuable type-strain genomes for metagenomic binning, comparative biology and taxonomic classification.</title>
        <authorList>
            <person name="Goeker M."/>
        </authorList>
    </citation>
    <scope>NUCLEOTIDE SEQUENCE [LARGE SCALE GENOMIC DNA]</scope>
    <source>
        <strain evidence="6 7">DSM 44599</strain>
    </source>
</reference>
<dbReference type="AlphaFoldDB" id="A0A366DN97"/>
<feature type="domain" description="PELOTA RNA-binding" evidence="4">
    <location>
        <begin position="815"/>
        <end position="895"/>
    </location>
</feature>
<dbReference type="Pfam" id="PF12500">
    <property type="entry name" value="TRSP"/>
    <property type="match status" value="1"/>
</dbReference>
<feature type="domain" description="Orotate phosphoribosyltransferase-like" evidence="5">
    <location>
        <begin position="37"/>
        <end position="221"/>
    </location>
</feature>
<dbReference type="Pfam" id="PF15609">
    <property type="entry name" value="PRTase_2"/>
    <property type="match status" value="1"/>
</dbReference>
<dbReference type="Pfam" id="PF11202">
    <property type="entry name" value="StiP"/>
    <property type="match status" value="1"/>
</dbReference>
<dbReference type="OrthoDB" id="1663315at2"/>
<feature type="region of interest" description="Disordered" evidence="1">
    <location>
        <begin position="512"/>
        <end position="531"/>
    </location>
</feature>
<evidence type="ECO:0000313" key="7">
    <source>
        <dbReference type="Proteomes" id="UP000252586"/>
    </source>
</evidence>
<dbReference type="Gene3D" id="3.40.50.2020">
    <property type="match status" value="1"/>
</dbReference>
<dbReference type="InterPro" id="IPR041688">
    <property type="entry name" value="PRTase_2"/>
</dbReference>
<dbReference type="InterPro" id="IPR028157">
    <property type="entry name" value="PELOTA_dom"/>
</dbReference>
<organism evidence="6 7">
    <name type="scientific">Nocardia puris</name>
    <dbReference type="NCBI Taxonomy" id="208602"/>
    <lineage>
        <taxon>Bacteria</taxon>
        <taxon>Bacillati</taxon>
        <taxon>Actinomycetota</taxon>
        <taxon>Actinomycetes</taxon>
        <taxon>Mycobacteriales</taxon>
        <taxon>Nocardiaceae</taxon>
        <taxon>Nocardia</taxon>
    </lineage>
</organism>
<proteinExistence type="predicted"/>
<dbReference type="STRING" id="1210090.GCA_001613185_00700"/>
<accession>A0A366DN97</accession>
<dbReference type="Proteomes" id="UP000252586">
    <property type="component" value="Unassembled WGS sequence"/>
</dbReference>
<sequence length="898" mass="95179">MTAPWATRTLGFELRHVASHGGPAGGALPGELAIEWLIQPGLRRNPRRAHLLVSTVLGKHLPTDPRVVLDAGDRLGDLVRPLLDGGDAVVLGFAETATGLGHIVAARLGAHCYLHSTRRDVATAETLTGFEEGHSHATSHLLQPAPAGIFLNDLPLVLVDDEISTGATAIDAIRALHASSPRAHYVLASLVDMRTEADRAVFADVAAELGARIDTVCLASGLTLLPDGLVDSVEALPEPALNPVAARRGSFDRLALPWPGAVPEGGRHGILDTDAPAFDAAVGVAVAALRTRLGGDRPVIVIGHEELMYLPLRLASGLADAGVATRFQTTTRSPAYVLDEPGYPLRRGFRFTAPEPDNVPRYLYNAQWPADLDDELRALTGEQTGPTGEPILLVVIDAPADTADLVAEGGLIDVLTASGADVLLAVLPGADPRELHAARTGEVESRALHFARTGRTEPHALPATRSGTAGPRAPHSARAGGADPREQDAGRTGEREGGAAMADHLALAGDSAENTVRQDDSASFPEPLRGPAFGSYAPDEVTWLLKDLSDVDLEADVAERETRIQAGEAHYAESLPVEYQPDAAYRDLFDRVLAESAERLALAVGTVSELVVAERGEDIVLVSLARAGTPIGILMRRWLASGRGAGLPSLDTPHYAVSIVRDRGIDPVALDYLAHHHDPSSIVFVDGWTGKGAITKELGEALDAYHAAGGARFDDRLAVLADPGHCVTTYGTRDDFLIASACLNSTVSGLISRTVLNDELIGPGDFHGAKFYRELAGDDVSVRLLDTVTVAFDAVRPRVAGEVAAVRASDRTPTWTGWASVDKVRAEYGVTSVNFVKPGVGETTRVLLRRVPWRVLVREPDAPEHAHIRLLAAARGVPVEVVPDLAYSCMGLIKEVPK</sequence>
<feature type="compositionally biased region" description="Basic and acidic residues" evidence="1">
    <location>
        <begin position="483"/>
        <end position="497"/>
    </location>
</feature>
<evidence type="ECO:0000259" key="4">
    <source>
        <dbReference type="Pfam" id="PF15608"/>
    </source>
</evidence>
<dbReference type="InterPro" id="IPR000836">
    <property type="entry name" value="PRTase_dom"/>
</dbReference>
<dbReference type="CDD" id="cd06223">
    <property type="entry name" value="PRTases_typeI"/>
    <property type="match status" value="1"/>
</dbReference>
<comment type="caution">
    <text evidence="6">The sequence shown here is derived from an EMBL/GenBank/DDBJ whole genome shotgun (WGS) entry which is preliminary data.</text>
</comment>
<evidence type="ECO:0000259" key="5">
    <source>
        <dbReference type="Pfam" id="PF15609"/>
    </source>
</evidence>
<gene>
    <name evidence="6" type="ORF">DFR74_104239</name>
</gene>
<dbReference type="EMBL" id="QNRE01000004">
    <property type="protein sequence ID" value="RBO91536.1"/>
    <property type="molecule type" value="Genomic_DNA"/>
</dbReference>
<feature type="domain" description="TRSP" evidence="3">
    <location>
        <begin position="264"/>
        <end position="414"/>
    </location>
</feature>
<evidence type="ECO:0000256" key="1">
    <source>
        <dbReference type="SAM" id="MobiDB-lite"/>
    </source>
</evidence>
<evidence type="ECO:0000259" key="2">
    <source>
        <dbReference type="Pfam" id="PF11202"/>
    </source>
</evidence>
<keyword evidence="7" id="KW-1185">Reference proteome</keyword>
<dbReference type="InterPro" id="IPR029057">
    <property type="entry name" value="PRTase-like"/>
</dbReference>
<evidence type="ECO:0000259" key="3">
    <source>
        <dbReference type="Pfam" id="PF12500"/>
    </source>
</evidence>
<feature type="region of interest" description="Disordered" evidence="1">
    <location>
        <begin position="451"/>
        <end position="498"/>
    </location>
</feature>
<protein>
    <submittedName>
        <fullName evidence="6">RNA binding Pelota-like protein</fullName>
    </submittedName>
</protein>
<feature type="domain" description="Cysteine protease StiP N-terminal" evidence="2">
    <location>
        <begin position="534"/>
        <end position="788"/>
    </location>
</feature>
<dbReference type="SUPFAM" id="SSF53271">
    <property type="entry name" value="PRTase-like"/>
    <property type="match status" value="1"/>
</dbReference>
<dbReference type="RefSeq" id="WP_084537291.1">
    <property type="nucleotide sequence ID" value="NZ_QNRE01000004.1"/>
</dbReference>
<dbReference type="Pfam" id="PF15608">
    <property type="entry name" value="PELOTA_1"/>
    <property type="match status" value="1"/>
</dbReference>
<evidence type="ECO:0000313" key="6">
    <source>
        <dbReference type="EMBL" id="RBO91536.1"/>
    </source>
</evidence>
<name>A0A366DN97_9NOCA</name>